<dbReference type="Pfam" id="PF00075">
    <property type="entry name" value="RNase_H"/>
    <property type="match status" value="1"/>
</dbReference>
<dbReference type="GO" id="GO:0004523">
    <property type="term" value="F:RNA-DNA hybrid ribonuclease activity"/>
    <property type="evidence" value="ECO:0007669"/>
    <property type="project" value="InterPro"/>
</dbReference>
<dbReference type="AlphaFoldDB" id="A0A1C4Y6M1"/>
<dbReference type="Gene3D" id="3.30.420.10">
    <property type="entry name" value="Ribonuclease H-like superfamily/Ribonuclease H"/>
    <property type="match status" value="1"/>
</dbReference>
<name>A0A1C4Y6M1_MICVI</name>
<evidence type="ECO:0000313" key="2">
    <source>
        <dbReference type="EMBL" id="SCF16352.1"/>
    </source>
</evidence>
<evidence type="ECO:0000259" key="1">
    <source>
        <dbReference type="PROSITE" id="PS50879"/>
    </source>
</evidence>
<accession>A0A1C4Y6M1</accession>
<dbReference type="RefSeq" id="WP_157744519.1">
    <property type="nucleotide sequence ID" value="NZ_LT607411.1"/>
</dbReference>
<dbReference type="InterPro" id="IPR036397">
    <property type="entry name" value="RNaseH_sf"/>
</dbReference>
<dbReference type="InterPro" id="IPR002156">
    <property type="entry name" value="RNaseH_domain"/>
</dbReference>
<evidence type="ECO:0000313" key="3">
    <source>
        <dbReference type="Proteomes" id="UP000198242"/>
    </source>
</evidence>
<protein>
    <submittedName>
        <fullName evidence="2">Ribonuclease HI</fullName>
    </submittedName>
</protein>
<reference evidence="3" key="1">
    <citation type="submission" date="2016-06" db="EMBL/GenBank/DDBJ databases">
        <authorList>
            <person name="Varghese N."/>
            <person name="Submissions Spin"/>
        </authorList>
    </citation>
    <scope>NUCLEOTIDE SEQUENCE [LARGE SCALE GENOMIC DNA]</scope>
    <source>
        <strain evidence="3">DSM 43909</strain>
    </source>
</reference>
<dbReference type="Proteomes" id="UP000198242">
    <property type="component" value="Chromosome I"/>
</dbReference>
<feature type="domain" description="RNase H type-1" evidence="1">
    <location>
        <begin position="95"/>
        <end position="243"/>
    </location>
</feature>
<dbReference type="EMBL" id="LT607411">
    <property type="protein sequence ID" value="SCF16352.1"/>
    <property type="molecule type" value="Genomic_DNA"/>
</dbReference>
<dbReference type="OrthoDB" id="4923321at2"/>
<dbReference type="InterPro" id="IPR012337">
    <property type="entry name" value="RNaseH-like_sf"/>
</dbReference>
<dbReference type="SUPFAM" id="SSF53098">
    <property type="entry name" value="Ribonuclease H-like"/>
    <property type="match status" value="1"/>
</dbReference>
<dbReference type="PROSITE" id="PS50879">
    <property type="entry name" value="RNASE_H_1"/>
    <property type="match status" value="1"/>
</dbReference>
<gene>
    <name evidence="2" type="ORF">GA0074695_3905</name>
</gene>
<dbReference type="GO" id="GO:0003676">
    <property type="term" value="F:nucleic acid binding"/>
    <property type="evidence" value="ECO:0007669"/>
    <property type="project" value="InterPro"/>
</dbReference>
<proteinExistence type="predicted"/>
<organism evidence="2 3">
    <name type="scientific">Micromonospora viridifaciens</name>
    <dbReference type="NCBI Taxonomy" id="1881"/>
    <lineage>
        <taxon>Bacteria</taxon>
        <taxon>Bacillati</taxon>
        <taxon>Actinomycetota</taxon>
        <taxon>Actinomycetes</taxon>
        <taxon>Micromonosporales</taxon>
        <taxon>Micromonosporaceae</taxon>
        <taxon>Micromonospora</taxon>
    </lineage>
</organism>
<keyword evidence="3" id="KW-1185">Reference proteome</keyword>
<sequence length="272" mass="29894">MRPDEFLRALSLLPAPLHDRALPLRRYVRPTTCGDCQRVGDAVTLALTAAHYDELHSAAQLLDTTEQLASGHDTACRPQPDRQRGRGRVGRWAATSAPLVAATDASWKGRAGGIAYVVSDGHYGLRGRGTGRLDPTGASRVLINELRAVDFLLSAYDEVPAGLTVLLDSAVALRYLRRWQAGEIAAMPGGYSLRPRRWAAQPTLVRLAEAVSQRPDLSFQHVKGHSGHALNEAADGLCHMARRRFDETFDVRPRAHSLVEAFLRDWHASLTR</sequence>